<comment type="caution">
    <text evidence="1">The sequence shown here is derived from an EMBL/GenBank/DDBJ whole genome shotgun (WGS) entry which is preliminary data.</text>
</comment>
<accession>A0ACB5TUY5</accession>
<gene>
    <name evidence="1" type="ORF">Cboi01_000384400</name>
</gene>
<keyword evidence="2" id="KW-1185">Reference proteome</keyword>
<evidence type="ECO:0000313" key="1">
    <source>
        <dbReference type="EMBL" id="GME95304.1"/>
    </source>
</evidence>
<protein>
    <submittedName>
        <fullName evidence="1">Unnamed protein product</fullName>
    </submittedName>
</protein>
<reference evidence="1" key="1">
    <citation type="submission" date="2023-04" db="EMBL/GenBank/DDBJ databases">
        <title>Candida boidinii NBRC 1967.</title>
        <authorList>
            <person name="Ichikawa N."/>
            <person name="Sato H."/>
            <person name="Tonouchi N."/>
        </authorList>
    </citation>
    <scope>NUCLEOTIDE SEQUENCE</scope>
    <source>
        <strain evidence="1">NBRC 1967</strain>
    </source>
</reference>
<name>A0ACB5TUY5_CANBO</name>
<sequence>MSSDRGTGSKPSPPPWKMLNNEHRSGVSSPSPSPSPQPGSGRRQLRYHGMSRMTDYTTIEQLGKGTFGVVMKAKQNKTDKLVAIKKLIIHDTKNGFPVTAFREITIMKKFKHLNNLQLLDLIFEPSSDTSKPGIFYTVTPYISSDLNGLLNNPNVKLTVPHIKCIMLQVLEGINYVHQQNYLHRDIKTANILLDYFGVVKIADFGLARIYHGRPPVSPEMGPGGGKFEYTGLVVTRWYRPPELLLGERKYTTSVDMWGIGCVLGEMYKKRPILEGASDLDQANIIFKLVGSPNEETMPGYRNLSGNGVNLTVKYDGNIDTEFSKLGRSGCQLLKNLLALNPYKRLNALAAINHPYFTSQPFPCKPSELPKFEESHESDVKRYKEAAATAPVGNGPYKKSFTGNNSGSLDHSKYGNGEQMHHSHSNGNISSMTNSINHISFSNDKSSRSNNNNNDNNGGSGNIRSALPDRPKRFTGGSSESHGSSNSSNASGNIIMNQISTLKMSGGGSRYPDLKPNDRPSKVYEDSSSFFYSANSSHSTSGRRHDQYYSNQRPTRPQQQQQQHYDNFAPQHHHGRSNQYNQYSHQQNQYPNKQTRSGSNSYNDQDQKRQKKGNDVGPDGVPEEAVYGGDDNDNNAGYGKDLYKDEESDKVFGAINKILHKNKK</sequence>
<dbReference type="Proteomes" id="UP001165101">
    <property type="component" value="Unassembled WGS sequence"/>
</dbReference>
<dbReference type="EMBL" id="BSXV01002258">
    <property type="protein sequence ID" value="GME95304.1"/>
    <property type="molecule type" value="Genomic_DNA"/>
</dbReference>
<proteinExistence type="predicted"/>
<organism evidence="1 2">
    <name type="scientific">Candida boidinii</name>
    <name type="common">Yeast</name>
    <dbReference type="NCBI Taxonomy" id="5477"/>
    <lineage>
        <taxon>Eukaryota</taxon>
        <taxon>Fungi</taxon>
        <taxon>Dikarya</taxon>
        <taxon>Ascomycota</taxon>
        <taxon>Saccharomycotina</taxon>
        <taxon>Pichiomycetes</taxon>
        <taxon>Pichiales</taxon>
        <taxon>Pichiaceae</taxon>
        <taxon>Ogataea</taxon>
        <taxon>Ogataea/Candida clade</taxon>
    </lineage>
</organism>
<evidence type="ECO:0000313" key="2">
    <source>
        <dbReference type="Proteomes" id="UP001165101"/>
    </source>
</evidence>